<feature type="domain" description="STAS" evidence="1">
    <location>
        <begin position="20"/>
        <end position="108"/>
    </location>
</feature>
<dbReference type="InterPro" id="IPR058548">
    <property type="entry name" value="MlaB-like_STAS"/>
</dbReference>
<dbReference type="Proteomes" id="UP000287746">
    <property type="component" value="Unassembled WGS sequence"/>
</dbReference>
<evidence type="ECO:0000259" key="1">
    <source>
        <dbReference type="PROSITE" id="PS50801"/>
    </source>
</evidence>
<sequence length="108" mass="11410">MIDGEPDFRVSAPPSVTVRTVAAFRSDLRDACGSHSSILLDIGGVTEADLSFVQVVYAARYQMDSVGGSLKLAGPATAGAPIATLLRRAGFTTNPADIDFWFHGELPQ</sequence>
<dbReference type="EMBL" id="QQYZ01000014">
    <property type="protein sequence ID" value="RSY81473.1"/>
    <property type="molecule type" value="Genomic_DNA"/>
</dbReference>
<evidence type="ECO:0000313" key="3">
    <source>
        <dbReference type="Proteomes" id="UP000287746"/>
    </source>
</evidence>
<comment type="caution">
    <text evidence="2">The sequence shown here is derived from an EMBL/GenBank/DDBJ whole genome shotgun (WGS) entry which is preliminary data.</text>
</comment>
<dbReference type="Gene3D" id="3.30.750.24">
    <property type="entry name" value="STAS domain"/>
    <property type="match status" value="1"/>
</dbReference>
<name>A0A430G1B7_9SPHN</name>
<dbReference type="AlphaFoldDB" id="A0A430G1B7"/>
<dbReference type="InterPro" id="IPR036513">
    <property type="entry name" value="STAS_dom_sf"/>
</dbReference>
<evidence type="ECO:0000313" key="2">
    <source>
        <dbReference type="EMBL" id="RSY81473.1"/>
    </source>
</evidence>
<dbReference type="InterPro" id="IPR002645">
    <property type="entry name" value="STAS_dom"/>
</dbReference>
<gene>
    <name evidence="2" type="ORF">DAH66_14585</name>
</gene>
<proteinExistence type="predicted"/>
<accession>A0A430G1B7</accession>
<organism evidence="2 3">
    <name type="scientific">Sphingomonas koreensis</name>
    <dbReference type="NCBI Taxonomy" id="93064"/>
    <lineage>
        <taxon>Bacteria</taxon>
        <taxon>Pseudomonadati</taxon>
        <taxon>Pseudomonadota</taxon>
        <taxon>Alphaproteobacteria</taxon>
        <taxon>Sphingomonadales</taxon>
        <taxon>Sphingomonadaceae</taxon>
        <taxon>Sphingomonas</taxon>
    </lineage>
</organism>
<dbReference type="SUPFAM" id="SSF52091">
    <property type="entry name" value="SpoIIaa-like"/>
    <property type="match status" value="1"/>
</dbReference>
<protein>
    <submittedName>
        <fullName evidence="2">STAS domain-containing protein</fullName>
    </submittedName>
</protein>
<dbReference type="Pfam" id="PF13466">
    <property type="entry name" value="STAS_2"/>
    <property type="match status" value="1"/>
</dbReference>
<dbReference type="PROSITE" id="PS50801">
    <property type="entry name" value="STAS"/>
    <property type="match status" value="1"/>
</dbReference>
<reference evidence="2 3" key="1">
    <citation type="submission" date="2018-07" db="EMBL/GenBank/DDBJ databases">
        <title>Genomic and Epidemiologic Investigation of an Indolent Hospital Outbreak.</title>
        <authorList>
            <person name="Johnson R.C."/>
            <person name="Deming C."/>
            <person name="Conlan S."/>
            <person name="Zellmer C.J."/>
            <person name="Michelin A.V."/>
            <person name="Lee-Lin S."/>
            <person name="Thomas P.J."/>
            <person name="Park M."/>
            <person name="Weingarten R.A."/>
            <person name="Less J."/>
            <person name="Dekker J.P."/>
            <person name="Frank K.M."/>
            <person name="Musser K.A."/>
            <person name="Mcquiston J.R."/>
            <person name="Henderson D.K."/>
            <person name="Lau A.F."/>
            <person name="Palmore T.N."/>
            <person name="Segre J.A."/>
        </authorList>
    </citation>
    <scope>NUCLEOTIDE SEQUENCE [LARGE SCALE GENOMIC DNA]</scope>
    <source>
        <strain evidence="2 3">SK-CDC1_0717</strain>
    </source>
</reference>